<dbReference type="Proteomes" id="UP000238825">
    <property type="component" value="Chromosome"/>
</dbReference>
<feature type="signal peptide" evidence="1">
    <location>
        <begin position="1"/>
        <end position="27"/>
    </location>
</feature>
<evidence type="ECO:0000313" key="5">
    <source>
        <dbReference type="Proteomes" id="UP000255295"/>
    </source>
</evidence>
<feature type="chain" id="PRO_5030054955" evidence="1">
    <location>
        <begin position="28"/>
        <end position="317"/>
    </location>
</feature>
<protein>
    <submittedName>
        <fullName evidence="3">Transposase</fullName>
    </submittedName>
</protein>
<sequence length="317" mass="36275">MKWKKHFISIIIAALLFANIAPNLISAQEYDVVSDEPIVMISIDEIQDVNTEEYQQELYDELNKNLIYSDDSTINIRNIEIYDNELLVQTTFESEDLKADLDIKFDSESEDILIDSVIEENGTVEQNHYRVTMQQLEDDHFSTIFTNLETDETFESNPVRLQAHVIPQLVYLIGGAVVRYTVQKFGFKQVLKIGKRTFFSKSKDAAKKAVANFTDITLDVGGGKKVYFTKAKMRHILENHHPNYWTGNEGKSFFDPDLSVNDIKNIVTTVINNNKSEISRQLIKKEGIKVQAKVNGIEYRVRISRTGHINSAYPVGK</sequence>
<keyword evidence="1" id="KW-0732">Signal</keyword>
<organism evidence="2 4">
    <name type="scientific">Lysinibacillus sphaericus</name>
    <name type="common">Bacillus sphaericus</name>
    <dbReference type="NCBI Taxonomy" id="1421"/>
    <lineage>
        <taxon>Bacteria</taxon>
        <taxon>Bacillati</taxon>
        <taxon>Bacillota</taxon>
        <taxon>Bacilli</taxon>
        <taxon>Bacillales</taxon>
        <taxon>Bacillaceae</taxon>
        <taxon>Lysinibacillus</taxon>
    </lineage>
</organism>
<reference evidence="3 5" key="2">
    <citation type="submission" date="2018-06" db="EMBL/GenBank/DDBJ databases">
        <authorList>
            <consortium name="Pathogen Informatics"/>
            <person name="Doyle S."/>
        </authorList>
    </citation>
    <scope>NUCLEOTIDE SEQUENCE [LARGE SCALE GENOMIC DNA]</scope>
    <source>
        <strain evidence="3 5">NCTC10338</strain>
    </source>
</reference>
<reference evidence="2 4" key="1">
    <citation type="submission" date="2017-03" db="EMBL/GenBank/DDBJ databases">
        <title>The whole genome sequencing and assembly of Lysinibacillus sphaericus DSM 28T strain.</title>
        <authorList>
            <person name="Lee Y.-J."/>
            <person name="Yi H."/>
            <person name="Bahn Y.-S."/>
            <person name="Kim J.F."/>
            <person name="Lee D.-W."/>
        </authorList>
    </citation>
    <scope>NUCLEOTIDE SEQUENCE [LARGE SCALE GENOMIC DNA]</scope>
    <source>
        <strain evidence="2 4">DSM 28</strain>
    </source>
</reference>
<evidence type="ECO:0000313" key="3">
    <source>
        <dbReference type="EMBL" id="SUV16720.1"/>
    </source>
</evidence>
<dbReference type="NCBIfam" id="NF038340">
    <property type="entry name" value="SAR2788_fam"/>
    <property type="match status" value="1"/>
</dbReference>
<dbReference type="GeneID" id="48277402"/>
<dbReference type="RefSeq" id="WP_024363441.1">
    <property type="nucleotide sequence ID" value="NZ_BJNS01000020.1"/>
</dbReference>
<evidence type="ECO:0000313" key="4">
    <source>
        <dbReference type="Proteomes" id="UP000238825"/>
    </source>
</evidence>
<dbReference type="Proteomes" id="UP000255295">
    <property type="component" value="Unassembled WGS sequence"/>
</dbReference>
<evidence type="ECO:0000256" key="1">
    <source>
        <dbReference type="SAM" id="SignalP"/>
    </source>
</evidence>
<gene>
    <name evidence="2" type="ORF">LS41612_14465</name>
    <name evidence="3" type="ORF">NCTC10338_01804</name>
</gene>
<dbReference type="EMBL" id="CP019980">
    <property type="protein sequence ID" value="AVK97382.1"/>
    <property type="molecule type" value="Genomic_DNA"/>
</dbReference>
<dbReference type="AlphaFoldDB" id="A0A2S0K1Y6"/>
<proteinExistence type="predicted"/>
<accession>A0A2S0K1Y6</accession>
<dbReference type="EMBL" id="UFSZ01000001">
    <property type="protein sequence ID" value="SUV16720.1"/>
    <property type="molecule type" value="Genomic_DNA"/>
</dbReference>
<name>A0A2S0K1Y6_LYSSH</name>
<evidence type="ECO:0000313" key="2">
    <source>
        <dbReference type="EMBL" id="AVK97382.1"/>
    </source>
</evidence>